<keyword evidence="2" id="KW-1185">Reference proteome</keyword>
<protein>
    <recommendedName>
        <fullName evidence="3">Protein kinase domain-containing protein</fullName>
    </recommendedName>
</protein>
<dbReference type="OMA" id="IYICEST"/>
<evidence type="ECO:0000313" key="1">
    <source>
        <dbReference type="EMBL" id="OOF90573.1"/>
    </source>
</evidence>
<proteinExistence type="predicted"/>
<gene>
    <name evidence="1" type="ORF">ASPCADRAFT_135035</name>
</gene>
<accession>A0A1R3R7Y5</accession>
<sequence length="221" mass="25868">MANIELSEISFINQIREPDVSSIFHVVWHSKECVLKYHSAEPSPADPPNRAIDPFKCESAAFARLHEHGLCNQGYVPRFCGLIEQINPGDWSPHLNNFLEDRLCPNALLLEYIPNLHPITLSNFSKKRAHQLHHILLEIYRAGIYHGDPYPRNMMVQEDEDRVLWVDFDRAQTLTPDSLQQYQVEWLEEEADMMDYFVKALTADARDGRIYRTWACYYEYV</sequence>
<dbReference type="EMBL" id="KV907516">
    <property type="protein sequence ID" value="OOF90573.1"/>
    <property type="molecule type" value="Genomic_DNA"/>
</dbReference>
<dbReference type="OrthoDB" id="4185642at2759"/>
<dbReference type="InterPro" id="IPR011009">
    <property type="entry name" value="Kinase-like_dom_sf"/>
</dbReference>
<dbReference type="STRING" id="602072.A0A1R3R7Y5"/>
<evidence type="ECO:0000313" key="2">
    <source>
        <dbReference type="Proteomes" id="UP000188318"/>
    </source>
</evidence>
<organism evidence="1 2">
    <name type="scientific">Aspergillus carbonarius (strain ITEM 5010)</name>
    <dbReference type="NCBI Taxonomy" id="602072"/>
    <lineage>
        <taxon>Eukaryota</taxon>
        <taxon>Fungi</taxon>
        <taxon>Dikarya</taxon>
        <taxon>Ascomycota</taxon>
        <taxon>Pezizomycotina</taxon>
        <taxon>Eurotiomycetes</taxon>
        <taxon>Eurotiomycetidae</taxon>
        <taxon>Eurotiales</taxon>
        <taxon>Aspergillaceae</taxon>
        <taxon>Aspergillus</taxon>
        <taxon>Aspergillus subgen. Circumdati</taxon>
    </lineage>
</organism>
<name>A0A1R3R7Y5_ASPC5</name>
<dbReference type="VEuPathDB" id="FungiDB:ASPCADRAFT_135035"/>
<dbReference type="Proteomes" id="UP000188318">
    <property type="component" value="Unassembled WGS sequence"/>
</dbReference>
<reference evidence="2" key="1">
    <citation type="journal article" date="2017" name="Genome Biol.">
        <title>Comparative genomics reveals high biological diversity and specific adaptations in the industrially and medically important fungal genus Aspergillus.</title>
        <authorList>
            <person name="de Vries R.P."/>
            <person name="Riley R."/>
            <person name="Wiebenga A."/>
            <person name="Aguilar-Osorio G."/>
            <person name="Amillis S."/>
            <person name="Uchima C.A."/>
            <person name="Anderluh G."/>
            <person name="Asadollahi M."/>
            <person name="Askin M."/>
            <person name="Barry K."/>
            <person name="Battaglia E."/>
            <person name="Bayram O."/>
            <person name="Benocci T."/>
            <person name="Braus-Stromeyer S.A."/>
            <person name="Caldana C."/>
            <person name="Canovas D."/>
            <person name="Cerqueira G.C."/>
            <person name="Chen F."/>
            <person name="Chen W."/>
            <person name="Choi C."/>
            <person name="Clum A."/>
            <person name="Dos Santos R.A."/>
            <person name="Damasio A.R."/>
            <person name="Diallinas G."/>
            <person name="Emri T."/>
            <person name="Fekete E."/>
            <person name="Flipphi M."/>
            <person name="Freyberg S."/>
            <person name="Gallo A."/>
            <person name="Gournas C."/>
            <person name="Habgood R."/>
            <person name="Hainaut M."/>
            <person name="Harispe M.L."/>
            <person name="Henrissat B."/>
            <person name="Hilden K.S."/>
            <person name="Hope R."/>
            <person name="Hossain A."/>
            <person name="Karabika E."/>
            <person name="Karaffa L."/>
            <person name="Karanyi Z."/>
            <person name="Krasevec N."/>
            <person name="Kuo A."/>
            <person name="Kusch H."/>
            <person name="LaButti K."/>
            <person name="Lagendijk E.L."/>
            <person name="Lapidus A."/>
            <person name="Levasseur A."/>
            <person name="Lindquist E."/>
            <person name="Lipzen A."/>
            <person name="Logrieco A.F."/>
            <person name="MacCabe A."/>
            <person name="Maekelae M.R."/>
            <person name="Malavazi I."/>
            <person name="Melin P."/>
            <person name="Meyer V."/>
            <person name="Mielnichuk N."/>
            <person name="Miskei M."/>
            <person name="Molnar A.P."/>
            <person name="Mule G."/>
            <person name="Ngan C.Y."/>
            <person name="Orejas M."/>
            <person name="Orosz E."/>
            <person name="Ouedraogo J.P."/>
            <person name="Overkamp K.M."/>
            <person name="Park H.-S."/>
            <person name="Perrone G."/>
            <person name="Piumi F."/>
            <person name="Punt P.J."/>
            <person name="Ram A.F."/>
            <person name="Ramon A."/>
            <person name="Rauscher S."/>
            <person name="Record E."/>
            <person name="Riano-Pachon D.M."/>
            <person name="Robert V."/>
            <person name="Roehrig J."/>
            <person name="Ruller R."/>
            <person name="Salamov A."/>
            <person name="Salih N.S."/>
            <person name="Samson R.A."/>
            <person name="Sandor E."/>
            <person name="Sanguinetti M."/>
            <person name="Schuetze T."/>
            <person name="Sepcic K."/>
            <person name="Shelest E."/>
            <person name="Sherlock G."/>
            <person name="Sophianopoulou V."/>
            <person name="Squina F.M."/>
            <person name="Sun H."/>
            <person name="Susca A."/>
            <person name="Todd R.B."/>
            <person name="Tsang A."/>
            <person name="Unkles S.E."/>
            <person name="van de Wiele N."/>
            <person name="van Rossen-Uffink D."/>
            <person name="Oliveira J.V."/>
            <person name="Vesth T.C."/>
            <person name="Visser J."/>
            <person name="Yu J.-H."/>
            <person name="Zhou M."/>
            <person name="Andersen M.R."/>
            <person name="Archer D.B."/>
            <person name="Baker S.E."/>
            <person name="Benoit I."/>
            <person name="Brakhage A.A."/>
            <person name="Braus G.H."/>
            <person name="Fischer R."/>
            <person name="Frisvad J.C."/>
            <person name="Goldman G.H."/>
            <person name="Houbraken J."/>
            <person name="Oakley B."/>
            <person name="Pocsi I."/>
            <person name="Scazzocchio C."/>
            <person name="Seiboth B."/>
            <person name="vanKuyk P.A."/>
            <person name="Wortman J."/>
            <person name="Dyer P.S."/>
            <person name="Grigoriev I.V."/>
        </authorList>
    </citation>
    <scope>NUCLEOTIDE SEQUENCE [LARGE SCALE GENOMIC DNA]</scope>
    <source>
        <strain evidence="2">ITEM 5010</strain>
    </source>
</reference>
<evidence type="ECO:0008006" key="3">
    <source>
        <dbReference type="Google" id="ProtNLM"/>
    </source>
</evidence>
<dbReference type="SUPFAM" id="SSF56112">
    <property type="entry name" value="Protein kinase-like (PK-like)"/>
    <property type="match status" value="1"/>
</dbReference>
<dbReference type="AlphaFoldDB" id="A0A1R3R7Y5"/>
<dbReference type="Pfam" id="PF06293">
    <property type="entry name" value="Kdo"/>
    <property type="match status" value="1"/>
</dbReference>
<dbReference type="Gene3D" id="1.10.510.10">
    <property type="entry name" value="Transferase(Phosphotransferase) domain 1"/>
    <property type="match status" value="1"/>
</dbReference>